<feature type="compositionally biased region" description="Gly residues" evidence="1">
    <location>
        <begin position="73"/>
        <end position="83"/>
    </location>
</feature>
<proteinExistence type="predicted"/>
<reference evidence="2" key="2">
    <citation type="journal article" date="2015" name="Data Brief">
        <title>Shoot transcriptome of the giant reed, Arundo donax.</title>
        <authorList>
            <person name="Barrero R.A."/>
            <person name="Guerrero F.D."/>
            <person name="Moolhuijzen P."/>
            <person name="Goolsby J.A."/>
            <person name="Tidwell J."/>
            <person name="Bellgard S.E."/>
            <person name="Bellgard M.I."/>
        </authorList>
    </citation>
    <scope>NUCLEOTIDE SEQUENCE</scope>
    <source>
        <tissue evidence="2">Shoot tissue taken approximately 20 cm above the soil surface</tissue>
    </source>
</reference>
<dbReference type="AlphaFoldDB" id="A0A0A9BZ82"/>
<protein>
    <submittedName>
        <fullName evidence="2">Uncharacterized protein</fullName>
    </submittedName>
</protein>
<evidence type="ECO:0000256" key="1">
    <source>
        <dbReference type="SAM" id="MobiDB-lite"/>
    </source>
</evidence>
<reference evidence="2" key="1">
    <citation type="submission" date="2014-09" db="EMBL/GenBank/DDBJ databases">
        <authorList>
            <person name="Magalhaes I.L.F."/>
            <person name="Oliveira U."/>
            <person name="Santos F.R."/>
            <person name="Vidigal T.H.D.A."/>
            <person name="Brescovit A.D."/>
            <person name="Santos A.J."/>
        </authorList>
    </citation>
    <scope>NUCLEOTIDE SEQUENCE</scope>
    <source>
        <tissue evidence="2">Shoot tissue taken approximately 20 cm above the soil surface</tissue>
    </source>
</reference>
<evidence type="ECO:0000313" key="2">
    <source>
        <dbReference type="EMBL" id="JAD66475.1"/>
    </source>
</evidence>
<name>A0A0A9BZ82_ARUDO</name>
<feature type="region of interest" description="Disordered" evidence="1">
    <location>
        <begin position="1"/>
        <end position="93"/>
    </location>
</feature>
<sequence>MERRGDQAGAQSDGHVAGSTFHDGIGEYGAADRSSARGGRSGAGRAEVRRGLRPCGGGGAEVEQGWRWIGVEAGRGGGRGCGGAARRRPWRSG</sequence>
<feature type="compositionally biased region" description="Low complexity" evidence="1">
    <location>
        <begin position="29"/>
        <end position="38"/>
    </location>
</feature>
<accession>A0A0A9BZ82</accession>
<organism evidence="2">
    <name type="scientific">Arundo donax</name>
    <name type="common">Giant reed</name>
    <name type="synonym">Donax arundinaceus</name>
    <dbReference type="NCBI Taxonomy" id="35708"/>
    <lineage>
        <taxon>Eukaryota</taxon>
        <taxon>Viridiplantae</taxon>
        <taxon>Streptophyta</taxon>
        <taxon>Embryophyta</taxon>
        <taxon>Tracheophyta</taxon>
        <taxon>Spermatophyta</taxon>
        <taxon>Magnoliopsida</taxon>
        <taxon>Liliopsida</taxon>
        <taxon>Poales</taxon>
        <taxon>Poaceae</taxon>
        <taxon>PACMAD clade</taxon>
        <taxon>Arundinoideae</taxon>
        <taxon>Arundineae</taxon>
        <taxon>Arundo</taxon>
    </lineage>
</organism>
<dbReference type="EMBL" id="GBRH01231420">
    <property type="protein sequence ID" value="JAD66475.1"/>
    <property type="molecule type" value="Transcribed_RNA"/>
</dbReference>